<proteinExistence type="predicted"/>
<sequence>MTPFPAFPAVPGNGESRSRFASRSRERGNGDVNEINGLAFPFPAFPKKSGTAQVIEIIEITGFPAFPYYVGRCKGVSGTLLTPPNDYQKSRAAAISQNGAAA</sequence>
<evidence type="ECO:0000256" key="1">
    <source>
        <dbReference type="SAM" id="MobiDB-lite"/>
    </source>
</evidence>
<name>A0ABW0F0Q7_9HYPH</name>
<evidence type="ECO:0000313" key="2">
    <source>
        <dbReference type="EMBL" id="MFC5291410.1"/>
    </source>
</evidence>
<evidence type="ECO:0000313" key="3">
    <source>
        <dbReference type="Proteomes" id="UP001595976"/>
    </source>
</evidence>
<organism evidence="2 3">
    <name type="scientific">Bosea minatitlanensis</name>
    <dbReference type="NCBI Taxonomy" id="128782"/>
    <lineage>
        <taxon>Bacteria</taxon>
        <taxon>Pseudomonadati</taxon>
        <taxon>Pseudomonadota</taxon>
        <taxon>Alphaproteobacteria</taxon>
        <taxon>Hyphomicrobiales</taxon>
        <taxon>Boseaceae</taxon>
        <taxon>Bosea</taxon>
    </lineage>
</organism>
<dbReference type="RefSeq" id="WP_260349418.1">
    <property type="nucleotide sequence ID" value="NZ_JAOAOS010000015.1"/>
</dbReference>
<gene>
    <name evidence="2" type="ORF">ACFPK2_00220</name>
</gene>
<feature type="region of interest" description="Disordered" evidence="1">
    <location>
        <begin position="1"/>
        <end position="32"/>
    </location>
</feature>
<protein>
    <submittedName>
        <fullName evidence="2">Uncharacterized protein</fullName>
    </submittedName>
</protein>
<dbReference type="Proteomes" id="UP001595976">
    <property type="component" value="Unassembled WGS sequence"/>
</dbReference>
<accession>A0ABW0F0Q7</accession>
<dbReference type="EMBL" id="JBHSLI010000001">
    <property type="protein sequence ID" value="MFC5291410.1"/>
    <property type="molecule type" value="Genomic_DNA"/>
</dbReference>
<keyword evidence="3" id="KW-1185">Reference proteome</keyword>
<reference evidence="3" key="1">
    <citation type="journal article" date="2019" name="Int. J. Syst. Evol. Microbiol.">
        <title>The Global Catalogue of Microorganisms (GCM) 10K type strain sequencing project: providing services to taxonomists for standard genome sequencing and annotation.</title>
        <authorList>
            <consortium name="The Broad Institute Genomics Platform"/>
            <consortium name="The Broad Institute Genome Sequencing Center for Infectious Disease"/>
            <person name="Wu L."/>
            <person name="Ma J."/>
        </authorList>
    </citation>
    <scope>NUCLEOTIDE SEQUENCE [LARGE SCALE GENOMIC DNA]</scope>
    <source>
        <strain evidence="3">CGMCC 1.15643</strain>
    </source>
</reference>
<comment type="caution">
    <text evidence="2">The sequence shown here is derived from an EMBL/GenBank/DDBJ whole genome shotgun (WGS) entry which is preliminary data.</text>
</comment>